<evidence type="ECO:0000259" key="6">
    <source>
        <dbReference type="Pfam" id="PF02384"/>
    </source>
</evidence>
<evidence type="ECO:0000256" key="2">
    <source>
        <dbReference type="ARBA" id="ARBA00011900"/>
    </source>
</evidence>
<dbReference type="PANTHER" id="PTHR33841:SF1">
    <property type="entry name" value="DNA METHYLTRANSFERASE A"/>
    <property type="match status" value="1"/>
</dbReference>
<evidence type="ECO:0000259" key="7">
    <source>
        <dbReference type="Pfam" id="PF18135"/>
    </source>
</evidence>
<sequence length="1046" mass="121648">MKQLFEKYIGTVSKKFARPETSEMGYRTDFEILLQGIFEKINVKRIDHDPKAKGGNKPDFIVMKNDIPILYIEAKTIGESLDKIEKSKQMERYFGYANLVLTDYVEFRFYRNGIKYNEPIKIANYDLDSRTISPLPDNFEFAAKTLIDFTQSHKEPIKSGEHLAKIMGGKAQRIRDNIKDVLSKKDEKKPEILNVYNTIKKLLVHDLSEEEFADMYAQTLVYGLFVARYHDKSPENFSRQEARDLVPASNPFLRHFFDHIVGPDFDKRLEFIVNELCEIFAHADIQQLMKEYYWEDLWGKTHEGFDPVIHFYEDFLKEYDAELRKKMGAYYTPLPVVRFIVRSVDYLLQKEFNLPSGLADTSKLENGVHRVQILDPAVGTGTFLSAVIREIYLKLKNSGQLGRWTTYVHNDLLPRLHGFELMMAPYTIAHLKLSMAFKQTGFKYFNRRLGIYLTNSLEESEPQDNLFTGFGFAESIAEESKEAAHIKNETPIMVVIGNPPYSVSSSNKGKWITDLIKDYKKGLNERNIQPLSDDYIKFIRYAEHFIEKNKTGIVAMITNNSFLDGIIHRQMRKHLLETFDEIYILDLHGSTKKKDISEDEINDENIFDIQQGVSISIFIRKNISKRKLGIVFRNDLFGKKENKFKTLSESIIYNVSWKKLNYQAPYYFFSEKDFTEKSDYEKGFMVNNLFLMNSVGVVTSNDSILLAENENELKNKIMNNLPKEFFNSSLIKNYLYRPFDLKKIYYNPALIGRARENLMRHFNNTNIGLIISKQFGGHKHFICFVTNSINDKSSQPYAPYFNHPLYLYSNDNTKIPNLKKEIVEEIEKKVGKVTPEDILDYIYAVLHSPSYREKYKEFLKIDFPRVPYPKDKETFAQLVKFGTELRLLHLLESPKVNQFITTYPVEGDNVVEKVRFEKEVTLRQAQGDIESQAELARLGSTAKSRQVSASSKEIPKQVRGDKSIDVSLSPSKTDIGKVYINKVQYFGNVPEIAWNFYIGGYQPAQKWLKDRKGRTLTNSDIEHYQKIIVALVETDRIMKEIDKFPI</sequence>
<evidence type="ECO:0000256" key="4">
    <source>
        <dbReference type="ARBA" id="ARBA00022679"/>
    </source>
</evidence>
<dbReference type="InterPro" id="IPR003356">
    <property type="entry name" value="DNA_methylase_A-5"/>
</dbReference>
<accession>A0A832G6M3</accession>
<dbReference type="AlphaFoldDB" id="A0A832G6M3"/>
<dbReference type="Gene3D" id="3.40.50.150">
    <property type="entry name" value="Vaccinia Virus protein VP39"/>
    <property type="match status" value="1"/>
</dbReference>
<dbReference type="InterPro" id="IPR029063">
    <property type="entry name" value="SAM-dependent_MTases_sf"/>
</dbReference>
<dbReference type="InterPro" id="IPR041635">
    <property type="entry name" value="Type_ISP_LLaBIII_C"/>
</dbReference>
<proteinExistence type="inferred from homology"/>
<evidence type="ECO:0000256" key="1">
    <source>
        <dbReference type="ARBA" id="ARBA00006594"/>
    </source>
</evidence>
<keyword evidence="3 8" id="KW-0489">Methyltransferase</keyword>
<dbReference type="EMBL" id="DSVI01000006">
    <property type="protein sequence ID" value="HGT47410.1"/>
    <property type="molecule type" value="Genomic_DNA"/>
</dbReference>
<evidence type="ECO:0000256" key="5">
    <source>
        <dbReference type="ARBA" id="ARBA00047942"/>
    </source>
</evidence>
<keyword evidence="4 8" id="KW-0808">Transferase</keyword>
<feature type="domain" description="DNA methylase adenine-specific" evidence="6">
    <location>
        <begin position="310"/>
        <end position="577"/>
    </location>
</feature>
<dbReference type="InterPro" id="IPR050953">
    <property type="entry name" value="N4_N6_ade-DNA_methylase"/>
</dbReference>
<protein>
    <recommendedName>
        <fullName evidence="2">site-specific DNA-methyltransferase (adenine-specific)</fullName>
        <ecNumber evidence="2">2.1.1.72</ecNumber>
    </recommendedName>
</protein>
<dbReference type="GO" id="GO:0032259">
    <property type="term" value="P:methylation"/>
    <property type="evidence" value="ECO:0007669"/>
    <property type="project" value="UniProtKB-KW"/>
</dbReference>
<dbReference type="EC" id="2.1.1.72" evidence="2"/>
<comment type="catalytic activity">
    <reaction evidence="5">
        <text>a 2'-deoxyadenosine in DNA + S-adenosyl-L-methionine = an N(6)-methyl-2'-deoxyadenosine in DNA + S-adenosyl-L-homocysteine + H(+)</text>
        <dbReference type="Rhea" id="RHEA:15197"/>
        <dbReference type="Rhea" id="RHEA-COMP:12418"/>
        <dbReference type="Rhea" id="RHEA-COMP:12419"/>
        <dbReference type="ChEBI" id="CHEBI:15378"/>
        <dbReference type="ChEBI" id="CHEBI:57856"/>
        <dbReference type="ChEBI" id="CHEBI:59789"/>
        <dbReference type="ChEBI" id="CHEBI:90615"/>
        <dbReference type="ChEBI" id="CHEBI:90616"/>
        <dbReference type="EC" id="2.1.1.72"/>
    </reaction>
</comment>
<dbReference type="GO" id="GO:0008170">
    <property type="term" value="F:N-methyltransferase activity"/>
    <property type="evidence" value="ECO:0007669"/>
    <property type="project" value="InterPro"/>
</dbReference>
<gene>
    <name evidence="8" type="ORF">ENS56_05215</name>
</gene>
<organism evidence="8">
    <name type="scientific">Ignavibacterium album</name>
    <dbReference type="NCBI Taxonomy" id="591197"/>
    <lineage>
        <taxon>Bacteria</taxon>
        <taxon>Pseudomonadati</taxon>
        <taxon>Ignavibacteriota</taxon>
        <taxon>Ignavibacteria</taxon>
        <taxon>Ignavibacteriales</taxon>
        <taxon>Ignavibacteriaceae</taxon>
        <taxon>Ignavibacterium</taxon>
    </lineage>
</organism>
<evidence type="ECO:0000313" key="8">
    <source>
        <dbReference type="EMBL" id="HGT47410.1"/>
    </source>
</evidence>
<dbReference type="Pfam" id="PF02384">
    <property type="entry name" value="N6_Mtase"/>
    <property type="match status" value="1"/>
</dbReference>
<dbReference type="Pfam" id="PF18135">
    <property type="entry name" value="Type_ISP_C"/>
    <property type="match status" value="1"/>
</dbReference>
<evidence type="ECO:0000256" key="3">
    <source>
        <dbReference type="ARBA" id="ARBA00022603"/>
    </source>
</evidence>
<dbReference type="SUPFAM" id="SSF53335">
    <property type="entry name" value="S-adenosyl-L-methionine-dependent methyltransferases"/>
    <property type="match status" value="1"/>
</dbReference>
<dbReference type="GO" id="GO:0003677">
    <property type="term" value="F:DNA binding"/>
    <property type="evidence" value="ECO:0007669"/>
    <property type="project" value="InterPro"/>
</dbReference>
<dbReference type="PRINTS" id="PR00507">
    <property type="entry name" value="N12N6MTFRASE"/>
</dbReference>
<dbReference type="GO" id="GO:0009007">
    <property type="term" value="F:site-specific DNA-methyltransferase (adenine-specific) activity"/>
    <property type="evidence" value="ECO:0007669"/>
    <property type="project" value="UniProtKB-EC"/>
</dbReference>
<feature type="domain" description="Type ISP restriction-modification enzyme LLaBIII C-terminal specificity" evidence="7">
    <location>
        <begin position="713"/>
        <end position="1040"/>
    </location>
</feature>
<reference evidence="8" key="1">
    <citation type="journal article" date="2020" name="mSystems">
        <title>Genome- and Community-Level Interaction Insights into Carbon Utilization and Element Cycling Functions of Hydrothermarchaeota in Hydrothermal Sediment.</title>
        <authorList>
            <person name="Zhou Z."/>
            <person name="Liu Y."/>
            <person name="Xu W."/>
            <person name="Pan J."/>
            <person name="Luo Z.H."/>
            <person name="Li M."/>
        </authorList>
    </citation>
    <scope>NUCLEOTIDE SEQUENCE [LARGE SCALE GENOMIC DNA]</scope>
    <source>
        <strain evidence="8">SpSt-500</strain>
    </source>
</reference>
<name>A0A832G6M3_9BACT</name>
<comment type="similarity">
    <text evidence="1">Belongs to the N(4)/N(6)-methyltransferase family.</text>
</comment>
<dbReference type="PANTHER" id="PTHR33841">
    <property type="entry name" value="DNA METHYLTRANSFERASE YEEA-RELATED"/>
    <property type="match status" value="1"/>
</dbReference>
<comment type="caution">
    <text evidence="8">The sequence shown here is derived from an EMBL/GenBank/DDBJ whole genome shotgun (WGS) entry which is preliminary data.</text>
</comment>